<name>A0ABN7IES5_9BURK</name>
<organism evidence="1 2">
    <name type="scientific">Paraburkholderia hiiakae</name>
    <dbReference type="NCBI Taxonomy" id="1081782"/>
    <lineage>
        <taxon>Bacteria</taxon>
        <taxon>Pseudomonadati</taxon>
        <taxon>Pseudomonadota</taxon>
        <taxon>Betaproteobacteria</taxon>
        <taxon>Burkholderiales</taxon>
        <taxon>Burkholderiaceae</taxon>
        <taxon>Paraburkholderia</taxon>
    </lineage>
</organism>
<sequence>MEVSTETLVDMLREVEAEDPIDYADLPFGEEDLRRLVLSSLVERHHVVEGDMSVSDVHAMYLLSTAKLVLENTVLHARLLLLQGLQVDVQSLLAPFTLKGTEGRPR</sequence>
<keyword evidence="2" id="KW-1185">Reference proteome</keyword>
<evidence type="ECO:0000313" key="1">
    <source>
        <dbReference type="EMBL" id="CAD6559042.1"/>
    </source>
</evidence>
<protein>
    <submittedName>
        <fullName evidence="1">Uncharacterized protein</fullName>
    </submittedName>
</protein>
<dbReference type="EMBL" id="CAJHCQ010000026">
    <property type="protein sequence ID" value="CAD6559042.1"/>
    <property type="molecule type" value="Genomic_DNA"/>
</dbReference>
<evidence type="ECO:0000313" key="2">
    <source>
        <dbReference type="Proteomes" id="UP000656319"/>
    </source>
</evidence>
<proteinExistence type="predicted"/>
<accession>A0ABN7IES5</accession>
<dbReference type="Proteomes" id="UP000656319">
    <property type="component" value="Unassembled WGS sequence"/>
</dbReference>
<dbReference type="RefSeq" id="WP_201700217.1">
    <property type="nucleotide sequence ID" value="NZ_CAJHCQ010000026.1"/>
</dbReference>
<reference evidence="1 2" key="1">
    <citation type="submission" date="2020-10" db="EMBL/GenBank/DDBJ databases">
        <authorList>
            <person name="Peeters C."/>
        </authorList>
    </citation>
    <scope>NUCLEOTIDE SEQUENCE [LARGE SCALE GENOMIC DNA]</scope>
    <source>
        <strain evidence="1 2">LMG 27952</strain>
    </source>
</reference>
<gene>
    <name evidence="1" type="ORF">LMG27952_06773</name>
</gene>
<comment type="caution">
    <text evidence="1">The sequence shown here is derived from an EMBL/GenBank/DDBJ whole genome shotgun (WGS) entry which is preliminary data.</text>
</comment>